<evidence type="ECO:0000313" key="2">
    <source>
        <dbReference type="EMBL" id="RGX80400.1"/>
    </source>
</evidence>
<dbReference type="Pfam" id="PF07581">
    <property type="entry name" value="Glug"/>
    <property type="match status" value="1"/>
</dbReference>
<accession>A0A413H9P2</accession>
<name>A0A413H9P2_9BACE</name>
<gene>
    <name evidence="2" type="ORF">DXA68_03950</name>
</gene>
<evidence type="ECO:0000313" key="3">
    <source>
        <dbReference type="Proteomes" id="UP000286075"/>
    </source>
</evidence>
<dbReference type="OrthoDB" id="1744393at2"/>
<proteinExistence type="predicted"/>
<comment type="caution">
    <text evidence="2">The sequence shown here is derived from an EMBL/GenBank/DDBJ whole genome shotgun (WGS) entry which is preliminary data.</text>
</comment>
<reference evidence="2 3" key="1">
    <citation type="submission" date="2018-08" db="EMBL/GenBank/DDBJ databases">
        <title>A genome reference for cultivated species of the human gut microbiota.</title>
        <authorList>
            <person name="Zou Y."/>
            <person name="Xue W."/>
            <person name="Luo G."/>
        </authorList>
    </citation>
    <scope>NUCLEOTIDE SEQUENCE [LARGE SCALE GENOMIC DNA]</scope>
    <source>
        <strain evidence="2 3">OF03-9BH</strain>
    </source>
</reference>
<protein>
    <recommendedName>
        <fullName evidence="1">GLUG domain-containing protein</fullName>
    </recommendedName>
</protein>
<sequence length="707" mass="75630">MDDTAHQPAISTPGGKFIVQLTDLIPNTTYFYCAYANGNFGTAKGDVKNFKTRTSIAPSLGALSVSGKTATGFTVVCSIEDEGGYKTATMGFYWKIVQSLEEIPGDEDNKISITDANQFSHQFMEVSPDAVYAIRAYASNQEGISYSKTLYATLKDIPIISPCKQLGADDTSLNLQASILANAEGITEKGFCYSNIKQEPTISDTKVISNTAGELIQGTIKGISTDNQHFIRAYCIKDGTAYYSEVLTYGTRHPGIYSLDDLVAFRNAKNKDEDISRWKDNEGIINLYADIDMNSIDNWEPIKVLYFNETLNGNGHTLTNFKITSYKLEWDYYGYGFICQNAGGTIKNLNIGTGSYVTYEYEQGISSSGIFGTICGSNETPGAYDDRGNIINCTSSATIKIISISGFDNCVVGGIVGQNSSTITECDNTGVIECISKSAYVGGICGISLTGTLLHCNNSGAIGQGYECYAMGGIVANMSSHNTSTGIIQYCTNTGDLNGGSQAEYLGGICGDCGESGTPDKISIDQCVNEGKIRNGKTKVGGISGHLLGSISNCTNKGDITSSAAHIGNICGAAERTNKFINNASTGSVNGDPGVPIGLDERGPALDKTAITQITTTSAYIVSEVLDTGGSFVLKKGVCYSATSEYPTIYGTHTQVYTEGNKIIIKLEGLSPGTKYYICSYASNQFNEDKRWGHNYGEINSFTTLPQ</sequence>
<dbReference type="Gene3D" id="2.160.20.110">
    <property type="match status" value="1"/>
</dbReference>
<dbReference type="EMBL" id="QSCF01000004">
    <property type="protein sequence ID" value="RGX80400.1"/>
    <property type="molecule type" value="Genomic_DNA"/>
</dbReference>
<dbReference type="RefSeq" id="WP_117986685.1">
    <property type="nucleotide sequence ID" value="NZ_CABMFG010000004.1"/>
</dbReference>
<dbReference type="InterPro" id="IPR011493">
    <property type="entry name" value="GLUG"/>
</dbReference>
<dbReference type="AlphaFoldDB" id="A0A413H9P2"/>
<organism evidence="2 3">
    <name type="scientific">Bacteroides stercorirosoris</name>
    <dbReference type="NCBI Taxonomy" id="871324"/>
    <lineage>
        <taxon>Bacteria</taxon>
        <taxon>Pseudomonadati</taxon>
        <taxon>Bacteroidota</taxon>
        <taxon>Bacteroidia</taxon>
        <taxon>Bacteroidales</taxon>
        <taxon>Bacteroidaceae</taxon>
        <taxon>Bacteroides</taxon>
    </lineage>
</organism>
<feature type="domain" description="GLUG" evidence="1">
    <location>
        <begin position="540"/>
        <end position="561"/>
    </location>
</feature>
<evidence type="ECO:0000259" key="1">
    <source>
        <dbReference type="Pfam" id="PF07581"/>
    </source>
</evidence>
<dbReference type="Proteomes" id="UP000286075">
    <property type="component" value="Unassembled WGS sequence"/>
</dbReference>